<feature type="region of interest" description="Disordered" evidence="2">
    <location>
        <begin position="1"/>
        <end position="259"/>
    </location>
</feature>
<feature type="compositionally biased region" description="Gly residues" evidence="2">
    <location>
        <begin position="206"/>
        <end position="250"/>
    </location>
</feature>
<keyword evidence="1" id="KW-0175">Coiled coil</keyword>
<reference evidence="3 4" key="2">
    <citation type="journal article" date="2015" name="Eukaryot. Cell">
        <title>Asexual propagation of a virulent clone complex in a human and feline outbreak of sporotrichosis.</title>
        <authorList>
            <person name="Teixeira Mde M."/>
            <person name="Rodrigues A.M."/>
            <person name="Tsui C.K."/>
            <person name="de Almeida L.G."/>
            <person name="Van Diepeningen A.D."/>
            <person name="van den Ende B.G."/>
            <person name="Fernandes G.F."/>
            <person name="Kano R."/>
            <person name="Hamelin R.C."/>
            <person name="Lopes-Bezerra L.M."/>
            <person name="Vasconcelos A.T."/>
            <person name="de Hoog S."/>
            <person name="de Camargo Z.P."/>
            <person name="Felipe M.S."/>
        </authorList>
    </citation>
    <scope>NUCLEOTIDE SEQUENCE [LARGE SCALE GENOMIC DNA]</scope>
    <source>
        <strain evidence="3 4">1099-18</strain>
    </source>
</reference>
<gene>
    <name evidence="3" type="ORF">SPSK_08557</name>
</gene>
<accession>A0A0F2M743</accession>
<proteinExistence type="predicted"/>
<evidence type="ECO:0008006" key="5">
    <source>
        <dbReference type="Google" id="ProtNLM"/>
    </source>
</evidence>
<dbReference type="VEuPathDB" id="FungiDB:SPSK_08557"/>
<evidence type="ECO:0000313" key="3">
    <source>
        <dbReference type="EMBL" id="KJR85442.1"/>
    </source>
</evidence>
<dbReference type="AlphaFoldDB" id="A0A0F2M743"/>
<dbReference type="KEGG" id="ssck:SPSK_08557"/>
<feature type="coiled-coil region" evidence="1">
    <location>
        <begin position="319"/>
        <end position="391"/>
    </location>
</feature>
<name>A0A0F2M743_SPOSC</name>
<dbReference type="EMBL" id="AXCR01000007">
    <property type="protein sequence ID" value="KJR85442.1"/>
    <property type="molecule type" value="Genomic_DNA"/>
</dbReference>
<evidence type="ECO:0000256" key="1">
    <source>
        <dbReference type="SAM" id="Coils"/>
    </source>
</evidence>
<dbReference type="GeneID" id="27670427"/>
<evidence type="ECO:0000256" key="2">
    <source>
        <dbReference type="SAM" id="MobiDB-lite"/>
    </source>
</evidence>
<sequence>MLNPHPAAATSASSLTSSSSISSSSSSSVVSSTSDVNNSGGTAGYHPLSSISSFSGTPNPPVTVASSTTPQHPGGGGGGGAASASTSVPVGSSSSANRSSSKRRGAGPTAAGVASSSHVLRTTSAVTAVAASTSGAGSGGGTGGSSSHNNDSNQRAGGSGPPSPPNNGGSAAASSGILIAPPPRVALGAGNQSTSTVPDPPSGTSSGDGGTRSASGPGGGGSGNSGNSGSGGGSGSGSAAGGGGSGGGVGMASSASSSNSTKDAHWVYTANHHNYHQRQHHHHHHGHHSISSLASSSSSVSASAAAASLNAAAASAQLVKEKDMRIAQLERELHIMESEFTRELDKLSKAESEAATFWQAKNSRLQQQLAQADTENQLLQAEVELREAERAELRAGWEEMQRSAVARDEEARSLREQVRGLKEWVSTSTRAGGQVASDEVFGDGMARLANGVQNWVIMHFRRAKLDTDKASKNARESLAQLVPMYDDLRHSAKLHLLQSAVSRVLVDLIFDAYFVGLPPQQAAQLEEVESFLKPFAGTAEPINQWRALTLDIVSKDSAQQLQAETTRVIDQVVTRVNDVLDAITDVQRTDARDHALRQLVTSALELARLLVTQKAVFRVIMPSIVPHQQVLFDAATMEDIGGEEDDDDGLSQREIACVTFPGIIKRGDETGSHLQYTNVICKARVLCAAE</sequence>
<organism evidence="3 4">
    <name type="scientific">Sporothrix schenckii 1099-18</name>
    <dbReference type="NCBI Taxonomy" id="1397361"/>
    <lineage>
        <taxon>Eukaryota</taxon>
        <taxon>Fungi</taxon>
        <taxon>Dikarya</taxon>
        <taxon>Ascomycota</taxon>
        <taxon>Pezizomycotina</taxon>
        <taxon>Sordariomycetes</taxon>
        <taxon>Sordariomycetidae</taxon>
        <taxon>Ophiostomatales</taxon>
        <taxon>Ophiostomataceae</taxon>
        <taxon>Sporothrix</taxon>
    </lineage>
</organism>
<evidence type="ECO:0000313" key="4">
    <source>
        <dbReference type="Proteomes" id="UP000033710"/>
    </source>
</evidence>
<feature type="compositionally biased region" description="Basic residues" evidence="2">
    <location>
        <begin position="276"/>
        <end position="288"/>
    </location>
</feature>
<dbReference type="Proteomes" id="UP000033710">
    <property type="component" value="Unassembled WGS sequence"/>
</dbReference>
<feature type="compositionally biased region" description="Low complexity" evidence="2">
    <location>
        <begin position="193"/>
        <end position="205"/>
    </location>
</feature>
<feature type="region of interest" description="Disordered" evidence="2">
    <location>
        <begin position="276"/>
        <end position="295"/>
    </location>
</feature>
<dbReference type="RefSeq" id="XP_016588118.1">
    <property type="nucleotide sequence ID" value="XM_016735150.1"/>
</dbReference>
<feature type="compositionally biased region" description="Low complexity" evidence="2">
    <location>
        <begin position="82"/>
        <end position="99"/>
    </location>
</feature>
<dbReference type="OrthoDB" id="5328813at2759"/>
<comment type="caution">
    <text evidence="3">The sequence shown here is derived from an EMBL/GenBank/DDBJ whole genome shotgun (WGS) entry which is preliminary data.</text>
</comment>
<feature type="compositionally biased region" description="Low complexity" evidence="2">
    <location>
        <begin position="122"/>
        <end position="135"/>
    </location>
</feature>
<feature type="compositionally biased region" description="Low complexity" evidence="2">
    <location>
        <begin position="166"/>
        <end position="179"/>
    </location>
</feature>
<protein>
    <recommendedName>
        <fullName evidence="5">Involucrin repeat protein</fullName>
    </recommendedName>
</protein>
<feature type="compositionally biased region" description="Low complexity" evidence="2">
    <location>
        <begin position="7"/>
        <end position="34"/>
    </location>
</feature>
<reference evidence="3 4" key="1">
    <citation type="journal article" date="2014" name="BMC Genomics">
        <title>Comparative genomics of the major fungal agents of human and animal Sporotrichosis: Sporothrix schenckii and Sporothrix brasiliensis.</title>
        <authorList>
            <person name="Teixeira M.M."/>
            <person name="de Almeida L.G."/>
            <person name="Kubitschek-Barreira P."/>
            <person name="Alves F.L."/>
            <person name="Kioshima E.S."/>
            <person name="Abadio A.K."/>
            <person name="Fernandes L."/>
            <person name="Derengowski L.S."/>
            <person name="Ferreira K.S."/>
            <person name="Souza R.C."/>
            <person name="Ruiz J.C."/>
            <person name="de Andrade N.C."/>
            <person name="Paes H.C."/>
            <person name="Nicola A.M."/>
            <person name="Albuquerque P."/>
            <person name="Gerber A.L."/>
            <person name="Martins V.P."/>
            <person name="Peconick L.D."/>
            <person name="Neto A.V."/>
            <person name="Chaucanez C.B."/>
            <person name="Silva P.A."/>
            <person name="Cunha O.L."/>
            <person name="de Oliveira F.F."/>
            <person name="dos Santos T.C."/>
            <person name="Barros A.L."/>
            <person name="Soares M.A."/>
            <person name="de Oliveira L.M."/>
            <person name="Marini M.M."/>
            <person name="Villalobos-Duno H."/>
            <person name="Cunha M.M."/>
            <person name="de Hoog S."/>
            <person name="da Silveira J.F."/>
            <person name="Henrissat B."/>
            <person name="Nino-Vega G.A."/>
            <person name="Cisalpino P.S."/>
            <person name="Mora-Montes H.M."/>
            <person name="Almeida S.R."/>
            <person name="Stajich J.E."/>
            <person name="Lopes-Bezerra L.M."/>
            <person name="Vasconcelos A.T."/>
            <person name="Felipe M.S."/>
        </authorList>
    </citation>
    <scope>NUCLEOTIDE SEQUENCE [LARGE SCALE GENOMIC DNA]</scope>
    <source>
        <strain evidence="3 4">1099-18</strain>
    </source>
</reference>